<gene>
    <name evidence="1" type="ORF">CEXT_433761</name>
</gene>
<evidence type="ECO:0000313" key="2">
    <source>
        <dbReference type="Proteomes" id="UP001054945"/>
    </source>
</evidence>
<evidence type="ECO:0000313" key="1">
    <source>
        <dbReference type="EMBL" id="GIY46620.1"/>
    </source>
</evidence>
<name>A0AAV4TJR2_CAEEX</name>
<organism evidence="1 2">
    <name type="scientific">Caerostris extrusa</name>
    <name type="common">Bark spider</name>
    <name type="synonym">Caerostris bankana</name>
    <dbReference type="NCBI Taxonomy" id="172846"/>
    <lineage>
        <taxon>Eukaryota</taxon>
        <taxon>Metazoa</taxon>
        <taxon>Ecdysozoa</taxon>
        <taxon>Arthropoda</taxon>
        <taxon>Chelicerata</taxon>
        <taxon>Arachnida</taxon>
        <taxon>Araneae</taxon>
        <taxon>Araneomorphae</taxon>
        <taxon>Entelegynae</taxon>
        <taxon>Araneoidea</taxon>
        <taxon>Araneidae</taxon>
        <taxon>Caerostris</taxon>
    </lineage>
</organism>
<sequence length="84" mass="9994">MIQPKILLQTTWKAKESWDEETPITLYPLTQLVASRRQQISGWDGDNNTMEDYWNFLKQSPGCIEKPLHYSQWKSLWESIRVLP</sequence>
<comment type="caution">
    <text evidence="1">The sequence shown here is derived from an EMBL/GenBank/DDBJ whole genome shotgun (WGS) entry which is preliminary data.</text>
</comment>
<reference evidence="1 2" key="1">
    <citation type="submission" date="2021-06" db="EMBL/GenBank/DDBJ databases">
        <title>Caerostris extrusa draft genome.</title>
        <authorList>
            <person name="Kono N."/>
            <person name="Arakawa K."/>
        </authorList>
    </citation>
    <scope>NUCLEOTIDE SEQUENCE [LARGE SCALE GENOMIC DNA]</scope>
</reference>
<dbReference type="Proteomes" id="UP001054945">
    <property type="component" value="Unassembled WGS sequence"/>
</dbReference>
<dbReference type="AlphaFoldDB" id="A0AAV4TJR2"/>
<dbReference type="EMBL" id="BPLR01011447">
    <property type="protein sequence ID" value="GIY46620.1"/>
    <property type="molecule type" value="Genomic_DNA"/>
</dbReference>
<accession>A0AAV4TJR2</accession>
<proteinExistence type="predicted"/>
<keyword evidence="2" id="KW-1185">Reference proteome</keyword>
<protein>
    <submittedName>
        <fullName evidence="1">Uncharacterized protein</fullName>
    </submittedName>
</protein>